<feature type="modified residue" description="4-aspartylphosphate" evidence="6">
    <location>
        <position position="502"/>
    </location>
</feature>
<dbReference type="SMART" id="SM00387">
    <property type="entry name" value="HATPase_c"/>
    <property type="match status" value="1"/>
</dbReference>
<dbReference type="PRINTS" id="PR00344">
    <property type="entry name" value="BCTRLSENSOR"/>
</dbReference>
<dbReference type="SUPFAM" id="SSF52172">
    <property type="entry name" value="CheY-like"/>
    <property type="match status" value="1"/>
</dbReference>
<feature type="domain" description="Response regulatory" evidence="9">
    <location>
        <begin position="455"/>
        <end position="568"/>
    </location>
</feature>
<dbReference type="InterPro" id="IPR035965">
    <property type="entry name" value="PAS-like_dom_sf"/>
</dbReference>
<evidence type="ECO:0000256" key="6">
    <source>
        <dbReference type="PROSITE-ProRule" id="PRU00169"/>
    </source>
</evidence>
<keyword evidence="11" id="KW-1185">Reference proteome</keyword>
<proteinExistence type="predicted"/>
<dbReference type="Proteomes" id="UP000629025">
    <property type="component" value="Unassembled WGS sequence"/>
</dbReference>
<keyword evidence="7" id="KW-0175">Coiled coil</keyword>
<dbReference type="Gene3D" id="3.30.565.10">
    <property type="entry name" value="Histidine kinase-like ATPase, C-terminal domain"/>
    <property type="match status" value="1"/>
</dbReference>
<evidence type="ECO:0000256" key="4">
    <source>
        <dbReference type="ARBA" id="ARBA00022679"/>
    </source>
</evidence>
<dbReference type="PROSITE" id="PS50110">
    <property type="entry name" value="RESPONSE_REGULATORY"/>
    <property type="match status" value="1"/>
</dbReference>
<dbReference type="Pfam" id="PF00072">
    <property type="entry name" value="Response_reg"/>
    <property type="match status" value="1"/>
</dbReference>
<protein>
    <recommendedName>
        <fullName evidence="2">histidine kinase</fullName>
        <ecNumber evidence="2">2.7.13.3</ecNumber>
    </recommendedName>
</protein>
<keyword evidence="5 10" id="KW-0418">Kinase</keyword>
<evidence type="ECO:0000256" key="2">
    <source>
        <dbReference type="ARBA" id="ARBA00012438"/>
    </source>
</evidence>
<dbReference type="NCBIfam" id="TIGR00229">
    <property type="entry name" value="sensory_box"/>
    <property type="match status" value="1"/>
</dbReference>
<dbReference type="InterPro" id="IPR005467">
    <property type="entry name" value="His_kinase_dom"/>
</dbReference>
<keyword evidence="4" id="KW-0808">Transferase</keyword>
<dbReference type="Pfam" id="PF00512">
    <property type="entry name" value="HisKA"/>
    <property type="match status" value="1"/>
</dbReference>
<dbReference type="Gene3D" id="3.40.50.2300">
    <property type="match status" value="1"/>
</dbReference>
<evidence type="ECO:0000256" key="3">
    <source>
        <dbReference type="ARBA" id="ARBA00022553"/>
    </source>
</evidence>
<dbReference type="CDD" id="cd00130">
    <property type="entry name" value="PAS"/>
    <property type="match status" value="1"/>
</dbReference>
<keyword evidence="3 6" id="KW-0597">Phosphoprotein</keyword>
<dbReference type="CDD" id="cd00082">
    <property type="entry name" value="HisKA"/>
    <property type="match status" value="1"/>
</dbReference>
<dbReference type="CDD" id="cd00156">
    <property type="entry name" value="REC"/>
    <property type="match status" value="1"/>
</dbReference>
<dbReference type="NCBIfam" id="NF041832">
    <property type="entry name" value="near_NosP_CTERM"/>
    <property type="match status" value="1"/>
</dbReference>
<dbReference type="GO" id="GO:0016301">
    <property type="term" value="F:kinase activity"/>
    <property type="evidence" value="ECO:0007669"/>
    <property type="project" value="UniProtKB-KW"/>
</dbReference>
<dbReference type="InterPro" id="IPR036890">
    <property type="entry name" value="HATPase_C_sf"/>
</dbReference>
<dbReference type="Gene3D" id="1.10.287.130">
    <property type="match status" value="1"/>
</dbReference>
<name>A0ABQ1KAQ6_9GAMM</name>
<dbReference type="InterPro" id="IPR004358">
    <property type="entry name" value="Sig_transdc_His_kin-like_C"/>
</dbReference>
<sequence>MKKPSEPSVSVDDLIGLGGQSTRKSYYPALQRKIEELETERNRYKWLFENALHGIFQATLQGRIEKANPALARICAADTGASLEQGGELALLLEGGADEFAQIRQRLLALGQLFLYQTRLRRVGGGLIHVSMNLLLRREADHTIIEGFVSDITERVRMQNQMQAINEALEQRVSERTQELLGLNERLREEVAERQTAEHQMALAKEAAESANRSKDKYLAAASHDLLQPLNAARLLVSTLRERELAAYEGDLVERVHRALSGAEHLLSDLLDISKLDQNAVQPDVQTFPLSHLLRNMEAEFQSLAEEAGLEFRIQAPNLSVRSDLRLLSRILRNLIGNAIRYTDRGKVLLSMRRRGDMVLIQVWDTGPGIPAEQREEIFLEFRQLKNSGAKRGGVGLGLAIVDRIARVLECPIQLDSIEGRGSRFGLMVPLAEGGESTRKYTATPSQGDSLRGARVLVVDNEPEILVSMRALLEGWGCTVDTAGNLDEAVQYTVPPEMILADYHLDNDETGIEAVRLLRQHFDLSLPAAILTADRSGETRRLFREEGLTVLNKPLKPGKLRALMNHLLEQRVG</sequence>
<evidence type="ECO:0000259" key="9">
    <source>
        <dbReference type="PROSITE" id="PS50110"/>
    </source>
</evidence>
<dbReference type="InterPro" id="IPR011006">
    <property type="entry name" value="CheY-like_superfamily"/>
</dbReference>
<dbReference type="SUPFAM" id="SSF55874">
    <property type="entry name" value="ATPase domain of HSP90 chaperone/DNA topoisomerase II/histidine kinase"/>
    <property type="match status" value="1"/>
</dbReference>
<dbReference type="SMART" id="SM00448">
    <property type="entry name" value="REC"/>
    <property type="match status" value="1"/>
</dbReference>
<feature type="coiled-coil region" evidence="7">
    <location>
        <begin position="166"/>
        <end position="214"/>
    </location>
</feature>
<evidence type="ECO:0000256" key="7">
    <source>
        <dbReference type="SAM" id="Coils"/>
    </source>
</evidence>
<dbReference type="RefSeq" id="WP_188747595.1">
    <property type="nucleotide sequence ID" value="NZ_BMIJ01000003.1"/>
</dbReference>
<dbReference type="Gene3D" id="3.30.450.20">
    <property type="entry name" value="PAS domain"/>
    <property type="match status" value="1"/>
</dbReference>
<dbReference type="SUPFAM" id="SSF47384">
    <property type="entry name" value="Homodimeric domain of signal transducing histidine kinase"/>
    <property type="match status" value="1"/>
</dbReference>
<feature type="domain" description="Histidine kinase" evidence="8">
    <location>
        <begin position="221"/>
        <end position="433"/>
    </location>
</feature>
<evidence type="ECO:0000313" key="10">
    <source>
        <dbReference type="EMBL" id="GGB93017.1"/>
    </source>
</evidence>
<dbReference type="PANTHER" id="PTHR43047">
    <property type="entry name" value="TWO-COMPONENT HISTIDINE PROTEIN KINASE"/>
    <property type="match status" value="1"/>
</dbReference>
<comment type="catalytic activity">
    <reaction evidence="1">
        <text>ATP + protein L-histidine = ADP + protein N-phospho-L-histidine.</text>
        <dbReference type="EC" id="2.7.13.3"/>
    </reaction>
</comment>
<dbReference type="PANTHER" id="PTHR43047:SF9">
    <property type="entry name" value="HISTIDINE KINASE"/>
    <property type="match status" value="1"/>
</dbReference>
<dbReference type="EC" id="2.7.13.3" evidence="2"/>
<dbReference type="Pfam" id="PF02518">
    <property type="entry name" value="HATPase_c"/>
    <property type="match status" value="1"/>
</dbReference>
<organism evidence="10 11">
    <name type="scientific">Marinobacterium zhoushanense</name>
    <dbReference type="NCBI Taxonomy" id="1679163"/>
    <lineage>
        <taxon>Bacteria</taxon>
        <taxon>Pseudomonadati</taxon>
        <taxon>Pseudomonadota</taxon>
        <taxon>Gammaproteobacteria</taxon>
        <taxon>Oceanospirillales</taxon>
        <taxon>Oceanospirillaceae</taxon>
        <taxon>Marinobacterium</taxon>
    </lineage>
</organism>
<evidence type="ECO:0000313" key="11">
    <source>
        <dbReference type="Proteomes" id="UP000629025"/>
    </source>
</evidence>
<dbReference type="InterPro" id="IPR000014">
    <property type="entry name" value="PAS"/>
</dbReference>
<gene>
    <name evidence="10" type="primary">ercS</name>
    <name evidence="10" type="ORF">GCM10011352_18880</name>
</gene>
<accession>A0ABQ1KAQ6</accession>
<dbReference type="SUPFAM" id="SSF55785">
    <property type="entry name" value="PYP-like sensor domain (PAS domain)"/>
    <property type="match status" value="1"/>
</dbReference>
<dbReference type="InterPro" id="IPR003661">
    <property type="entry name" value="HisK_dim/P_dom"/>
</dbReference>
<reference evidence="11" key="1">
    <citation type="journal article" date="2019" name="Int. J. Syst. Evol. Microbiol.">
        <title>The Global Catalogue of Microorganisms (GCM) 10K type strain sequencing project: providing services to taxonomists for standard genome sequencing and annotation.</title>
        <authorList>
            <consortium name="The Broad Institute Genomics Platform"/>
            <consortium name="The Broad Institute Genome Sequencing Center for Infectious Disease"/>
            <person name="Wu L."/>
            <person name="Ma J."/>
        </authorList>
    </citation>
    <scope>NUCLEOTIDE SEQUENCE [LARGE SCALE GENOMIC DNA]</scope>
    <source>
        <strain evidence="11">CGMCC 1.15341</strain>
    </source>
</reference>
<dbReference type="InterPro" id="IPR003594">
    <property type="entry name" value="HATPase_dom"/>
</dbReference>
<evidence type="ECO:0000259" key="8">
    <source>
        <dbReference type="PROSITE" id="PS50109"/>
    </source>
</evidence>
<dbReference type="EMBL" id="BMIJ01000003">
    <property type="protein sequence ID" value="GGB93017.1"/>
    <property type="molecule type" value="Genomic_DNA"/>
</dbReference>
<dbReference type="InterPro" id="IPR036097">
    <property type="entry name" value="HisK_dim/P_sf"/>
</dbReference>
<dbReference type="SMART" id="SM00388">
    <property type="entry name" value="HisKA"/>
    <property type="match status" value="1"/>
</dbReference>
<comment type="caution">
    <text evidence="10">The sequence shown here is derived from an EMBL/GenBank/DDBJ whole genome shotgun (WGS) entry which is preliminary data.</text>
</comment>
<evidence type="ECO:0000256" key="1">
    <source>
        <dbReference type="ARBA" id="ARBA00000085"/>
    </source>
</evidence>
<dbReference type="PROSITE" id="PS50109">
    <property type="entry name" value="HIS_KIN"/>
    <property type="match status" value="1"/>
</dbReference>
<evidence type="ECO:0000256" key="5">
    <source>
        <dbReference type="ARBA" id="ARBA00022777"/>
    </source>
</evidence>
<dbReference type="InterPro" id="IPR001789">
    <property type="entry name" value="Sig_transdc_resp-reg_receiver"/>
</dbReference>